<dbReference type="EMBL" id="ON932084">
    <property type="protein sequence ID" value="UYA99024.1"/>
    <property type="molecule type" value="Genomic_DNA"/>
</dbReference>
<feature type="domain" description="Major tropism determinant N-terminal" evidence="1">
    <location>
        <begin position="13"/>
        <end position="50"/>
    </location>
</feature>
<keyword evidence="3" id="KW-1185">Reference proteome</keyword>
<organism evidence="2 3">
    <name type="scientific">Xanthomonas phage vB_Xar_IVIA-DoCa10</name>
    <dbReference type="NCBI Taxonomy" id="2975529"/>
    <lineage>
        <taxon>Viruses</taxon>
        <taxon>Duplodnaviria</taxon>
        <taxon>Heunggongvirae</taxon>
        <taxon>Uroviricota</taxon>
        <taxon>Caudoviricetes</taxon>
        <taxon>Mesyanzhinovviridae</taxon>
        <taxon>Bradleyvirinae</taxon>
        <taxon>Bosavirus</taxon>
        <taxon>Bosavirus Doca10</taxon>
    </lineage>
</organism>
<gene>
    <name evidence="2" type="ORF">IVIADoCa10_39</name>
</gene>
<dbReference type="Proteomes" id="UP001164581">
    <property type="component" value="Segment"/>
</dbReference>
<evidence type="ECO:0000259" key="1">
    <source>
        <dbReference type="Pfam" id="PF18454"/>
    </source>
</evidence>
<dbReference type="SUPFAM" id="SSF69349">
    <property type="entry name" value="Phage fibre proteins"/>
    <property type="match status" value="1"/>
</dbReference>
<evidence type="ECO:0000313" key="3">
    <source>
        <dbReference type="Proteomes" id="UP001164581"/>
    </source>
</evidence>
<reference evidence="2 3" key="1">
    <citation type="submission" date="2022-07" db="EMBL/GenBank/DDBJ databases">
        <title>Comparative analysis of new lytic phages for the biological control of phytopathogenic Xanthomonas spp.</title>
        <authorList>
            <person name="Domingo-Calap M.L."/>
            <person name="Bernabeu-Gimeno M."/>
            <person name="Aure C.M."/>
            <person name="Marco-Noales E."/>
            <person name="Domingo-Calap P."/>
        </authorList>
    </citation>
    <scope>NUCLEOTIDE SEQUENCE [LARGE SCALE GENOMIC DNA]</scope>
</reference>
<proteinExistence type="predicted"/>
<dbReference type="Pfam" id="PF18454">
    <property type="entry name" value="Mtd_N"/>
    <property type="match status" value="1"/>
</dbReference>
<protein>
    <submittedName>
        <fullName evidence="2">Tail fiber protein</fullName>
    </submittedName>
</protein>
<sequence length="262" mass="27929">MATIVIPQRFAQRRDTTANWNSKDPVLWSGEVGILMDPGQAVKLKVGDGTKKWSQLDFFASDGKPVQLRAADGFIQWNYVGDTSWINLVSLDSLRGADGDDGDDGEDGQDGESAYEIAVDGGFIGTVPEWLASLKGEKGDTGDKGDAGNAGTPYARRIQHVADTDAGTFECDWSQYDEIRISLTATVVLSFTGAIDGQGCVLKLRQPPAGGCQVGLPGGVVRFNSLIQAYAVTQTGSRADKVGFVFDGEDARYDLVSIIPGI</sequence>
<name>A0A9X9NZ34_9CAUD</name>
<dbReference type="InterPro" id="IPR041352">
    <property type="entry name" value="Mtd_N"/>
</dbReference>
<accession>A0A9X9NZ34</accession>
<evidence type="ECO:0000313" key="2">
    <source>
        <dbReference type="EMBL" id="UYA99024.1"/>
    </source>
</evidence>